<dbReference type="Proteomes" id="UP000682733">
    <property type="component" value="Unassembled WGS sequence"/>
</dbReference>
<comment type="caution">
    <text evidence="4">The sequence shown here is derived from an EMBL/GenBank/DDBJ whole genome shotgun (WGS) entry which is preliminary data.</text>
</comment>
<dbReference type="EMBL" id="CAJNOK010001805">
    <property type="protein sequence ID" value="CAF0830810.1"/>
    <property type="molecule type" value="Genomic_DNA"/>
</dbReference>
<dbReference type="Pfam" id="PF00651">
    <property type="entry name" value="BTB"/>
    <property type="match status" value="1"/>
</dbReference>
<dbReference type="InterPro" id="IPR000210">
    <property type="entry name" value="BTB/POZ_dom"/>
</dbReference>
<protein>
    <recommendedName>
        <fullName evidence="2">BTB domain-containing protein</fullName>
    </recommendedName>
</protein>
<evidence type="ECO:0000313" key="3">
    <source>
        <dbReference type="EMBL" id="CAF0830810.1"/>
    </source>
</evidence>
<reference evidence="4" key="1">
    <citation type="submission" date="2021-02" db="EMBL/GenBank/DDBJ databases">
        <authorList>
            <person name="Nowell W R."/>
        </authorList>
    </citation>
    <scope>NUCLEOTIDE SEQUENCE</scope>
</reference>
<dbReference type="SMART" id="SM00225">
    <property type="entry name" value="BTB"/>
    <property type="match status" value="1"/>
</dbReference>
<proteinExistence type="predicted"/>
<dbReference type="InterPro" id="IPR011333">
    <property type="entry name" value="SKP1/BTB/POZ_sf"/>
</dbReference>
<dbReference type="PANTHER" id="PTHR24410:SF23">
    <property type="entry name" value="BTB DOMAIN-CONTAINING PROTEIN-RELATED"/>
    <property type="match status" value="1"/>
</dbReference>
<evidence type="ECO:0000256" key="1">
    <source>
        <dbReference type="SAM" id="MobiDB-lite"/>
    </source>
</evidence>
<dbReference type="InterPro" id="IPR051481">
    <property type="entry name" value="BTB-POZ/Galectin-3-binding"/>
</dbReference>
<dbReference type="PROSITE" id="PS50097">
    <property type="entry name" value="BTB"/>
    <property type="match status" value="1"/>
</dbReference>
<evidence type="ECO:0000313" key="4">
    <source>
        <dbReference type="EMBL" id="CAF3615358.1"/>
    </source>
</evidence>
<feature type="compositionally biased region" description="Polar residues" evidence="1">
    <location>
        <begin position="1"/>
        <end position="13"/>
    </location>
</feature>
<accession>A0A8S2H8L6</accession>
<feature type="region of interest" description="Disordered" evidence="1">
    <location>
        <begin position="1"/>
        <end position="47"/>
    </location>
</feature>
<gene>
    <name evidence="3" type="ORF">OVA965_LOCUS6133</name>
    <name evidence="4" type="ORF">TMI583_LOCUS6132</name>
</gene>
<dbReference type="Gene3D" id="3.30.710.10">
    <property type="entry name" value="Potassium Channel Kv1.1, Chain A"/>
    <property type="match status" value="1"/>
</dbReference>
<evidence type="ECO:0000259" key="2">
    <source>
        <dbReference type="PROSITE" id="PS50097"/>
    </source>
</evidence>
<sequence>MGNSSKICSTNNKAGAPSVFMGQTTSSQSTFNTNKRSSSSDNDDRRETIQQKLIYPKSSKRILQNRSRTKNSSLAITTLPIDVNRIRHNSTVISIPEYIRELDKKIPNTNNNYCHISRLSNKHSTKLCSLLNPQTNIFCNNKDSSINPASECHAAYLVKVLSGLWKEGKMTDLVIIVGEKKYLAHKLALALFSPKFRQEFEQLEKCEQTKLGSSDIELKLSRSTPQAIEQILVYIYTSRIDLSPENVGCILTAAKELDIENIIHLAKEYLNHFSFGDVLRYMSDQGTWSI</sequence>
<dbReference type="EMBL" id="CAJOBA010001806">
    <property type="protein sequence ID" value="CAF3615358.1"/>
    <property type="molecule type" value="Genomic_DNA"/>
</dbReference>
<organism evidence="4 5">
    <name type="scientific">Didymodactylos carnosus</name>
    <dbReference type="NCBI Taxonomy" id="1234261"/>
    <lineage>
        <taxon>Eukaryota</taxon>
        <taxon>Metazoa</taxon>
        <taxon>Spiralia</taxon>
        <taxon>Gnathifera</taxon>
        <taxon>Rotifera</taxon>
        <taxon>Eurotatoria</taxon>
        <taxon>Bdelloidea</taxon>
        <taxon>Philodinida</taxon>
        <taxon>Philodinidae</taxon>
        <taxon>Didymodactylos</taxon>
    </lineage>
</organism>
<evidence type="ECO:0000313" key="5">
    <source>
        <dbReference type="Proteomes" id="UP000682733"/>
    </source>
</evidence>
<dbReference type="SUPFAM" id="SSF54695">
    <property type="entry name" value="POZ domain"/>
    <property type="match status" value="1"/>
</dbReference>
<feature type="compositionally biased region" description="Low complexity" evidence="1">
    <location>
        <begin position="23"/>
        <end position="40"/>
    </location>
</feature>
<feature type="domain" description="BTB" evidence="2">
    <location>
        <begin position="171"/>
        <end position="244"/>
    </location>
</feature>
<name>A0A8S2H8L6_9BILA</name>
<dbReference type="CDD" id="cd18186">
    <property type="entry name" value="BTB_POZ_ZBTB_KLHL-like"/>
    <property type="match status" value="1"/>
</dbReference>
<dbReference type="PANTHER" id="PTHR24410">
    <property type="entry name" value="HL07962P-RELATED"/>
    <property type="match status" value="1"/>
</dbReference>
<dbReference type="AlphaFoldDB" id="A0A8S2H8L6"/>
<dbReference type="Proteomes" id="UP000677228">
    <property type="component" value="Unassembled WGS sequence"/>
</dbReference>